<dbReference type="RefSeq" id="WP_367954452.1">
    <property type="nucleotide sequence ID" value="NZ_JBDPGJ010000003.1"/>
</dbReference>
<evidence type="ECO:0000256" key="4">
    <source>
        <dbReference type="ARBA" id="ARBA00022741"/>
    </source>
</evidence>
<dbReference type="Proteomes" id="UP001556692">
    <property type="component" value="Unassembled WGS sequence"/>
</dbReference>
<feature type="compositionally biased region" description="Low complexity" evidence="6">
    <location>
        <begin position="253"/>
        <end position="268"/>
    </location>
</feature>
<dbReference type="PROSITE" id="PS50893">
    <property type="entry name" value="ABC_TRANSPORTER_2"/>
    <property type="match status" value="1"/>
</dbReference>
<dbReference type="InterPro" id="IPR003593">
    <property type="entry name" value="AAA+_ATPase"/>
</dbReference>
<dbReference type="Pfam" id="PF00005">
    <property type="entry name" value="ABC_tran"/>
    <property type="match status" value="1"/>
</dbReference>
<evidence type="ECO:0000259" key="7">
    <source>
        <dbReference type="PROSITE" id="PS50893"/>
    </source>
</evidence>
<evidence type="ECO:0000313" key="9">
    <source>
        <dbReference type="Proteomes" id="UP001556692"/>
    </source>
</evidence>
<keyword evidence="8" id="KW-0378">Hydrolase</keyword>
<keyword evidence="9" id="KW-1185">Reference proteome</keyword>
<dbReference type="NCBIfam" id="NF005565">
    <property type="entry name" value="PRK07235.1"/>
    <property type="match status" value="1"/>
</dbReference>
<dbReference type="InterPro" id="IPR017871">
    <property type="entry name" value="ABC_transporter-like_CS"/>
</dbReference>
<dbReference type="PANTHER" id="PTHR11895">
    <property type="entry name" value="TRANSAMIDASE"/>
    <property type="match status" value="1"/>
</dbReference>
<protein>
    <recommendedName>
        <fullName evidence="3">Indoleacetamide hydrolase</fullName>
    </recommendedName>
</protein>
<feature type="region of interest" description="Disordered" evidence="6">
    <location>
        <begin position="311"/>
        <end position="331"/>
    </location>
</feature>
<dbReference type="InterPro" id="IPR000120">
    <property type="entry name" value="Amidase"/>
</dbReference>
<dbReference type="InterPro" id="IPR036928">
    <property type="entry name" value="AS_sf"/>
</dbReference>
<dbReference type="InterPro" id="IPR023631">
    <property type="entry name" value="Amidase_dom"/>
</dbReference>
<comment type="function">
    <text evidence="1">Hydrolyzes indole-3-acetamide (IAM) into indole-3-acetic acid (IAA).</text>
</comment>
<evidence type="ECO:0000313" key="8">
    <source>
        <dbReference type="EMBL" id="MEX0406557.1"/>
    </source>
</evidence>
<dbReference type="CDD" id="cd03224">
    <property type="entry name" value="ABC_TM1139_LivF_branched"/>
    <property type="match status" value="1"/>
</dbReference>
<feature type="region of interest" description="Disordered" evidence="6">
    <location>
        <begin position="245"/>
        <end position="273"/>
    </location>
</feature>
<dbReference type="Pfam" id="PF01425">
    <property type="entry name" value="Amidase"/>
    <property type="match status" value="1"/>
</dbReference>
<dbReference type="SUPFAM" id="SSF75304">
    <property type="entry name" value="Amidase signature (AS) enzymes"/>
    <property type="match status" value="1"/>
</dbReference>
<reference evidence="8 9" key="1">
    <citation type="submission" date="2024-05" db="EMBL/GenBank/DDBJ databases">
        <authorList>
            <person name="Jiang F."/>
        </authorList>
    </citation>
    <scope>NUCLEOTIDE SEQUENCE [LARGE SCALE GENOMIC DNA]</scope>
    <source>
        <strain evidence="8 9">LZ166</strain>
    </source>
</reference>
<dbReference type="SMART" id="SM00382">
    <property type="entry name" value="AAA"/>
    <property type="match status" value="1"/>
</dbReference>
<dbReference type="InterPro" id="IPR027417">
    <property type="entry name" value="P-loop_NTPase"/>
</dbReference>
<sequence length="842" mass="90375">MTDTRAALDIRGLTAGYGRIPVLHGIDLTVAANEFVGILGHNGMGKSTLLKTVMGFIPATGGTVRLDGEDVTGLPPHERSRRGIGYVPQGRGIFPKLSVRDNLRMAWHADTGLDEGEAVDRVLADFPRVERLLERDGGALSGGEQQLLALARCLMANPWLLLLDEPTEGIQPSIIEEIEDTLTRLRKSRGLTVVLVEQNFEFIATLSDRVVVLERGRVTGEIHAEALKDPRQVEEFLGFGSVRRTRAGGGHGATAHSPARPAGSGAPAQTLPGVPTFGPAGNPAMPAHAVLSPASVRPAPAAMAASYPSSTHAAPPAAAPAIPRGPERAQTDLPREYPMSVRRPTLEQMRSLVGGLHMSMGDREIMDYMALMEATFEAYDVVAAMPDNLPQVKYPRTPGYRPSAAENPMNAWYVKSEVRGAHSGPLAGRKIVLKDNVCLAGVPMMNGASTLEGYTPDVDATVVTRILDAGGTIVGKAHCEYFCLSGGSHTNATGPVHNPWKRGYIAGGSSSGSGALVGAGEVDMAIGGDQGGSIRMPASFSGAYGMKATHGLVPYTGIMPIEPTIDHAGPITQNVRDNALLLEVIAGEDGLDPRQYAPRIDRYTDALGQGVSGMRIGIVREGFGRPESEADVDEKVRVAARRFRDLGATVEDISVPMHTQGQAIWTPIALEGLTDIMMHGNGFATGWRGLYVTSLLDYHSNWRARADELSKSLKISMFVGEYMLKHHRGHYYAKAQNLSRRLRAAYDAALGQYDLLLMPTMPMKAQPIPPADAPLALYIQRAFEMIGNTCPFDTTGHPAMTIPCGLSEGLPIGMMLIGRHYQESTIYRAAAAFERIGDWRAM</sequence>
<keyword evidence="5" id="KW-0067">ATP-binding</keyword>
<dbReference type="InterPro" id="IPR003439">
    <property type="entry name" value="ABC_transporter-like_ATP-bd"/>
</dbReference>
<evidence type="ECO:0000256" key="5">
    <source>
        <dbReference type="ARBA" id="ARBA00022840"/>
    </source>
</evidence>
<dbReference type="PROSITE" id="PS00571">
    <property type="entry name" value="AMIDASES"/>
    <property type="match status" value="1"/>
</dbReference>
<evidence type="ECO:0000256" key="1">
    <source>
        <dbReference type="ARBA" id="ARBA00003871"/>
    </source>
</evidence>
<dbReference type="GO" id="GO:0004040">
    <property type="term" value="F:amidase activity"/>
    <property type="evidence" value="ECO:0007669"/>
    <property type="project" value="UniProtKB-EC"/>
</dbReference>
<dbReference type="PROSITE" id="PS00211">
    <property type="entry name" value="ABC_TRANSPORTER_1"/>
    <property type="match status" value="1"/>
</dbReference>
<dbReference type="InterPro" id="IPR020556">
    <property type="entry name" value="Amidase_CS"/>
</dbReference>
<dbReference type="EMBL" id="JBDPGJ010000003">
    <property type="protein sequence ID" value="MEX0406557.1"/>
    <property type="molecule type" value="Genomic_DNA"/>
</dbReference>
<comment type="caution">
    <text evidence="8">The sequence shown here is derived from an EMBL/GenBank/DDBJ whole genome shotgun (WGS) entry which is preliminary data.</text>
</comment>
<dbReference type="SUPFAM" id="SSF52540">
    <property type="entry name" value="P-loop containing nucleoside triphosphate hydrolases"/>
    <property type="match status" value="1"/>
</dbReference>
<comment type="similarity">
    <text evidence="2">Belongs to the ABC transporter superfamily.</text>
</comment>
<dbReference type="Gene3D" id="3.40.50.300">
    <property type="entry name" value="P-loop containing nucleotide triphosphate hydrolases"/>
    <property type="match status" value="1"/>
</dbReference>
<feature type="compositionally biased region" description="Low complexity" evidence="6">
    <location>
        <begin position="311"/>
        <end position="322"/>
    </location>
</feature>
<dbReference type="Gene3D" id="3.90.1300.10">
    <property type="entry name" value="Amidase signature (AS) domain"/>
    <property type="match status" value="1"/>
</dbReference>
<evidence type="ECO:0000256" key="2">
    <source>
        <dbReference type="ARBA" id="ARBA00005417"/>
    </source>
</evidence>
<gene>
    <name evidence="8" type="ORF">ABGN05_12840</name>
</gene>
<dbReference type="PANTHER" id="PTHR11895:SF170">
    <property type="entry name" value="AMIDASE"/>
    <property type="match status" value="1"/>
</dbReference>
<accession>A0ABV3SIJ1</accession>
<name>A0ABV3SIJ1_9HYPH</name>
<proteinExistence type="inferred from homology"/>
<feature type="domain" description="ABC transporter" evidence="7">
    <location>
        <begin position="8"/>
        <end position="240"/>
    </location>
</feature>
<organism evidence="8 9">
    <name type="scientific">Aquibium pacificus</name>
    <dbReference type="NCBI Taxonomy" id="3153579"/>
    <lineage>
        <taxon>Bacteria</taxon>
        <taxon>Pseudomonadati</taxon>
        <taxon>Pseudomonadota</taxon>
        <taxon>Alphaproteobacteria</taxon>
        <taxon>Hyphomicrobiales</taxon>
        <taxon>Phyllobacteriaceae</taxon>
        <taxon>Aquibium</taxon>
    </lineage>
</organism>
<evidence type="ECO:0000256" key="3">
    <source>
        <dbReference type="ARBA" id="ARBA00021874"/>
    </source>
</evidence>
<keyword evidence="4" id="KW-0547">Nucleotide-binding</keyword>
<evidence type="ECO:0000256" key="6">
    <source>
        <dbReference type="SAM" id="MobiDB-lite"/>
    </source>
</evidence>